<protein>
    <submittedName>
        <fullName evidence="1">Uncharacterized protein</fullName>
    </submittedName>
</protein>
<proteinExistence type="predicted"/>
<dbReference type="Proteomes" id="UP001161094">
    <property type="component" value="Unassembled WGS sequence"/>
</dbReference>
<evidence type="ECO:0000313" key="1">
    <source>
        <dbReference type="EMBL" id="MDH0734776.1"/>
    </source>
</evidence>
<sequence length="163" mass="18347">MLGILAGALALTAVLCIVLGYGCWRLCAVLDLYRIQAAEERKHCQKVLREKDEFLGGILAVLRRGEGGIAQRLSESVEIAETIHARAPELLDHCASLAHWLHANDQFLEDLFVAAAKQIDGEQSRRVWNMKCSDRKFIFRRIYERAGVSITDIRKRSEIANSV</sequence>
<organism evidence="1 2">
    <name type="scientific">Achromobacter spanius</name>
    <dbReference type="NCBI Taxonomy" id="217203"/>
    <lineage>
        <taxon>Bacteria</taxon>
        <taxon>Pseudomonadati</taxon>
        <taxon>Pseudomonadota</taxon>
        <taxon>Betaproteobacteria</taxon>
        <taxon>Burkholderiales</taxon>
        <taxon>Alcaligenaceae</taxon>
        <taxon>Achromobacter</taxon>
    </lineage>
</organism>
<gene>
    <name evidence="1" type="ORF">N5D93_03090</name>
</gene>
<evidence type="ECO:0000313" key="2">
    <source>
        <dbReference type="Proteomes" id="UP001161094"/>
    </source>
</evidence>
<dbReference type="RefSeq" id="WP_279993764.1">
    <property type="nucleotide sequence ID" value="NZ_JAOCDZ010000001.1"/>
</dbReference>
<accession>A0AA42LL50</accession>
<comment type="caution">
    <text evidence="1">The sequence shown here is derived from an EMBL/GenBank/DDBJ whole genome shotgun (WGS) entry which is preliminary data.</text>
</comment>
<dbReference type="EMBL" id="JAOCDZ010000001">
    <property type="protein sequence ID" value="MDH0734776.1"/>
    <property type="molecule type" value="Genomic_DNA"/>
</dbReference>
<name>A0AA42LL50_9BURK</name>
<dbReference type="AlphaFoldDB" id="A0AA42LL50"/>
<reference evidence="1" key="1">
    <citation type="submission" date="2022-09" db="EMBL/GenBank/DDBJ databases">
        <title>Intensive care unit water sources are persistently colonized with multi-drug resistant bacteria and are the site of extensive horizontal gene transfer of antibiotic resistance genes.</title>
        <authorList>
            <person name="Diorio-Toth L."/>
        </authorList>
    </citation>
    <scope>NUCLEOTIDE SEQUENCE</scope>
    <source>
        <strain evidence="1">GD03843</strain>
    </source>
</reference>